<dbReference type="AlphaFoldDB" id="A0AAV4XP91"/>
<name>A0AAV4XP91_CAEEX</name>
<comment type="caution">
    <text evidence="1">The sequence shown here is derived from an EMBL/GenBank/DDBJ whole genome shotgun (WGS) entry which is preliminary data.</text>
</comment>
<reference evidence="1 2" key="1">
    <citation type="submission" date="2021-06" db="EMBL/GenBank/DDBJ databases">
        <title>Caerostris extrusa draft genome.</title>
        <authorList>
            <person name="Kono N."/>
            <person name="Arakawa K."/>
        </authorList>
    </citation>
    <scope>NUCLEOTIDE SEQUENCE [LARGE SCALE GENOMIC DNA]</scope>
</reference>
<sequence>MSLDITNSTLKNNRINNHSPLKNIKIIVINTGEPTVDHLLVYPTTEQKKLTDNCLTPTVTFHAPIHNTPTQTIPDITIELRQPTVDELLTYPTVEQYLHKHNIFKTHHHVIISFS</sequence>
<evidence type="ECO:0000313" key="1">
    <source>
        <dbReference type="EMBL" id="GIY95614.1"/>
    </source>
</evidence>
<proteinExistence type="predicted"/>
<keyword evidence="2" id="KW-1185">Reference proteome</keyword>
<dbReference type="Proteomes" id="UP001054945">
    <property type="component" value="Unassembled WGS sequence"/>
</dbReference>
<gene>
    <name evidence="1" type="ORF">CEXT_690401</name>
</gene>
<evidence type="ECO:0000313" key="2">
    <source>
        <dbReference type="Proteomes" id="UP001054945"/>
    </source>
</evidence>
<dbReference type="EMBL" id="BPLR01017940">
    <property type="protein sequence ID" value="GIY95614.1"/>
    <property type="molecule type" value="Genomic_DNA"/>
</dbReference>
<accession>A0AAV4XP91</accession>
<organism evidence="1 2">
    <name type="scientific">Caerostris extrusa</name>
    <name type="common">Bark spider</name>
    <name type="synonym">Caerostris bankana</name>
    <dbReference type="NCBI Taxonomy" id="172846"/>
    <lineage>
        <taxon>Eukaryota</taxon>
        <taxon>Metazoa</taxon>
        <taxon>Ecdysozoa</taxon>
        <taxon>Arthropoda</taxon>
        <taxon>Chelicerata</taxon>
        <taxon>Arachnida</taxon>
        <taxon>Araneae</taxon>
        <taxon>Araneomorphae</taxon>
        <taxon>Entelegynae</taxon>
        <taxon>Araneoidea</taxon>
        <taxon>Araneidae</taxon>
        <taxon>Caerostris</taxon>
    </lineage>
</organism>
<protein>
    <submittedName>
        <fullName evidence="1">Uncharacterized protein</fullName>
    </submittedName>
</protein>